<keyword evidence="1" id="KW-0812">Transmembrane</keyword>
<dbReference type="AlphaFoldDB" id="E4PT26"/>
<dbReference type="RefSeq" id="WP_013447374.1">
    <property type="nucleotide sequence ID" value="NC_014751.1"/>
</dbReference>
<dbReference type="KEGG" id="mlc:MSB_A0053"/>
<dbReference type="EMBL" id="CP002108">
    <property type="protein sequence ID" value="ADR24114.1"/>
    <property type="molecule type" value="Genomic_DNA"/>
</dbReference>
<accession>E4PT26</accession>
<evidence type="ECO:0000313" key="3">
    <source>
        <dbReference type="Proteomes" id="UP000008712"/>
    </source>
</evidence>
<evidence type="ECO:0000313" key="2">
    <source>
        <dbReference type="EMBL" id="ADR24114.1"/>
    </source>
</evidence>
<feature type="transmembrane region" description="Helical" evidence="1">
    <location>
        <begin position="21"/>
        <end position="41"/>
    </location>
</feature>
<feature type="transmembrane region" description="Helical" evidence="1">
    <location>
        <begin position="53"/>
        <end position="73"/>
    </location>
</feature>
<dbReference type="Proteomes" id="UP000008712">
    <property type="component" value="Chromosome"/>
</dbReference>
<gene>
    <name evidence="2" type="ordered locus">MSB_A0053</name>
</gene>
<keyword evidence="1" id="KW-0472">Membrane</keyword>
<protein>
    <submittedName>
        <fullName evidence="2">Uncharacterized protein</fullName>
    </submittedName>
</protein>
<keyword evidence="1" id="KW-1133">Transmembrane helix</keyword>
<proteinExistence type="predicted"/>
<reference evidence="3" key="1">
    <citation type="submission" date="2010-07" db="EMBL/GenBank/DDBJ databases">
        <title>Genome sequence of Mycoplasma leachii PG50 MU clone A8.</title>
        <authorList>
            <person name="Wise K."/>
            <person name="Calcutt M.J."/>
            <person name="Foecking M.F."/>
            <person name="Madupu R."/>
            <person name="DeBoy R.T."/>
            <person name="Roske K."/>
            <person name="Martin T.R."/>
            <person name="Hvinden M.L."/>
            <person name="Durkin A.S."/>
            <person name="Glass J."/>
            <person name="Methe B.A."/>
        </authorList>
    </citation>
    <scope>NUCLEOTIDE SEQUENCE [LARGE SCALE GENOMIC DNA]</scope>
    <source>
        <strain evidence="3">DSM 21131 / NCTC 10133 / N29 / PG50</strain>
    </source>
</reference>
<keyword evidence="3" id="KW-1185">Reference proteome</keyword>
<organism evidence="2 3">
    <name type="scientific">Mycoplasma leachii (strain DSM 21131 / NCTC 10133 / N29 / PG50)</name>
    <dbReference type="NCBI Taxonomy" id="880447"/>
    <lineage>
        <taxon>Bacteria</taxon>
        <taxon>Bacillati</taxon>
        <taxon>Mycoplasmatota</taxon>
        <taxon>Mollicutes</taxon>
        <taxon>Mycoplasmataceae</taxon>
        <taxon>Mycoplasma</taxon>
    </lineage>
</organism>
<sequence length="227" mass="27359">MRSKAMFPERLRNVKFYIWKSLTLLDTLYISFCIALGFVLYKTLTIIPLWNYRLIPGIFVPLILLVFILPVNFKKPEIRVYHQAKWLILFIITPKRFKKVFKKETESKITNHSKVFKITSNKKNNLLKANLVNEDLIKETEQLNQMIKEQIKNIKKKKKYILKKLLIKHLFKGISRYTPKYTHRKEYMNNILSFIKNKKEHLLNKKSDDIKNQQDFKDKHNFLNKKS</sequence>
<name>E4PT26_MYCLG</name>
<reference evidence="2 3" key="2">
    <citation type="journal article" date="2012" name="J. Bacteriol.">
        <title>Complete Genome Sequences of Mycoplasma leachii Strain PG50T and the Pathogenic Mycoplasma mycoides subsp. mycoides Small Colony Biotype Strain Gladysdale.</title>
        <authorList>
            <person name="Wise K.S."/>
            <person name="Calcutt M.J."/>
            <person name="Foecking M.F."/>
            <person name="Madupu R."/>
            <person name="Deboy R.T."/>
            <person name="Roske K."/>
            <person name="Hvinden M.L."/>
            <person name="Martin T.R."/>
            <person name="Durkin A.S."/>
            <person name="Glass J.I."/>
            <person name="Methe B.A."/>
        </authorList>
    </citation>
    <scope>NUCLEOTIDE SEQUENCE [LARGE SCALE GENOMIC DNA]</scope>
    <source>
        <strain evidence="3">DSM 21131 / NCTC 10133 / N29 / PG50</strain>
    </source>
</reference>
<evidence type="ECO:0000256" key="1">
    <source>
        <dbReference type="SAM" id="Phobius"/>
    </source>
</evidence>
<dbReference type="HOGENOM" id="CLU_106271_0_0_14"/>